<accession>A0A918W811</accession>
<dbReference type="InterPro" id="IPR019626">
    <property type="entry name" value="Stress-induced_KGG_rpt"/>
</dbReference>
<feature type="region of interest" description="Disordered" evidence="1">
    <location>
        <begin position="1"/>
        <end position="80"/>
    </location>
</feature>
<gene>
    <name evidence="2" type="ORF">GCM10007067_22210</name>
</gene>
<sequence length="80" mass="8691">MADMTQASGNERQRSGRGFASMDPEKQRAISSKGGRAAHRSGNAHEFDSQQAREAGRLGGRARAANARRRMQAENQPTAH</sequence>
<evidence type="ECO:0000256" key="1">
    <source>
        <dbReference type="SAM" id="MobiDB-lite"/>
    </source>
</evidence>
<reference evidence="2" key="1">
    <citation type="journal article" date="2014" name="Int. J. Syst. Evol. Microbiol.">
        <title>Complete genome sequence of Corynebacterium casei LMG S-19264T (=DSM 44701T), isolated from a smear-ripened cheese.</title>
        <authorList>
            <consortium name="US DOE Joint Genome Institute (JGI-PGF)"/>
            <person name="Walter F."/>
            <person name="Albersmeier A."/>
            <person name="Kalinowski J."/>
            <person name="Ruckert C."/>
        </authorList>
    </citation>
    <scope>NUCLEOTIDE SEQUENCE</scope>
    <source>
        <strain evidence="2">KCTC 23077</strain>
    </source>
</reference>
<proteinExistence type="predicted"/>
<organism evidence="2 3">
    <name type="scientific">Cognatilysobacter bugurensis</name>
    <dbReference type="NCBI Taxonomy" id="543356"/>
    <lineage>
        <taxon>Bacteria</taxon>
        <taxon>Pseudomonadati</taxon>
        <taxon>Pseudomonadota</taxon>
        <taxon>Gammaproteobacteria</taxon>
        <taxon>Lysobacterales</taxon>
        <taxon>Lysobacteraceae</taxon>
        <taxon>Cognatilysobacter</taxon>
    </lineage>
</organism>
<name>A0A918W811_9GAMM</name>
<feature type="compositionally biased region" description="Polar residues" evidence="1">
    <location>
        <begin position="1"/>
        <end position="10"/>
    </location>
</feature>
<dbReference type="AlphaFoldDB" id="A0A918W811"/>
<comment type="caution">
    <text evidence="2">The sequence shown here is derived from an EMBL/GenBank/DDBJ whole genome shotgun (WGS) entry which is preliminary data.</text>
</comment>
<protein>
    <recommendedName>
        <fullName evidence="4">General stress protein</fullName>
    </recommendedName>
</protein>
<evidence type="ECO:0008006" key="4">
    <source>
        <dbReference type="Google" id="ProtNLM"/>
    </source>
</evidence>
<evidence type="ECO:0000313" key="3">
    <source>
        <dbReference type="Proteomes" id="UP000646426"/>
    </source>
</evidence>
<reference evidence="2" key="2">
    <citation type="submission" date="2020-09" db="EMBL/GenBank/DDBJ databases">
        <authorList>
            <person name="Sun Q."/>
            <person name="Kim S."/>
        </authorList>
    </citation>
    <scope>NUCLEOTIDE SEQUENCE</scope>
    <source>
        <strain evidence="2">KCTC 23077</strain>
    </source>
</reference>
<keyword evidence="3" id="KW-1185">Reference proteome</keyword>
<dbReference type="Pfam" id="PF10685">
    <property type="entry name" value="KGG"/>
    <property type="match status" value="1"/>
</dbReference>
<dbReference type="EMBL" id="BMYD01000003">
    <property type="protein sequence ID" value="GHA83648.1"/>
    <property type="molecule type" value="Genomic_DNA"/>
</dbReference>
<dbReference type="Proteomes" id="UP000646426">
    <property type="component" value="Unassembled WGS sequence"/>
</dbReference>
<evidence type="ECO:0000313" key="2">
    <source>
        <dbReference type="EMBL" id="GHA83648.1"/>
    </source>
</evidence>